<gene>
    <name evidence="1" type="ORF">AVDCRST_MAG02-4047</name>
</gene>
<name>A0A6J4RJK6_9ACTN</name>
<dbReference type="EMBL" id="CADCVH010000110">
    <property type="protein sequence ID" value="CAA9475129.1"/>
    <property type="molecule type" value="Genomic_DNA"/>
</dbReference>
<feature type="non-terminal residue" evidence="1">
    <location>
        <position position="40"/>
    </location>
</feature>
<feature type="non-terminal residue" evidence="1">
    <location>
        <position position="1"/>
    </location>
</feature>
<dbReference type="AlphaFoldDB" id="A0A6J4RJK6"/>
<evidence type="ECO:0000313" key="1">
    <source>
        <dbReference type="EMBL" id="CAA9475129.1"/>
    </source>
</evidence>
<proteinExistence type="predicted"/>
<organism evidence="1">
    <name type="scientific">uncultured Rubrobacteraceae bacterium</name>
    <dbReference type="NCBI Taxonomy" id="349277"/>
    <lineage>
        <taxon>Bacteria</taxon>
        <taxon>Bacillati</taxon>
        <taxon>Actinomycetota</taxon>
        <taxon>Rubrobacteria</taxon>
        <taxon>Rubrobacterales</taxon>
        <taxon>Rubrobacteraceae</taxon>
        <taxon>environmental samples</taxon>
    </lineage>
</organism>
<accession>A0A6J4RJK6</accession>
<protein>
    <submittedName>
        <fullName evidence="1">Uncharacterized protein</fullName>
    </submittedName>
</protein>
<sequence length="40" mass="4621">DHRDEFRQKSVFLRFGGAANFRTRGRIASVGGERHHLLLL</sequence>
<reference evidence="1" key="1">
    <citation type="submission" date="2020-02" db="EMBL/GenBank/DDBJ databases">
        <authorList>
            <person name="Meier V. D."/>
        </authorList>
    </citation>
    <scope>NUCLEOTIDE SEQUENCE</scope>
    <source>
        <strain evidence="1">AVDCRST_MAG02</strain>
    </source>
</reference>